<evidence type="ECO:0000313" key="3">
    <source>
        <dbReference type="EMBL" id="PNH03555.1"/>
    </source>
</evidence>
<keyword evidence="4" id="KW-1185">Reference proteome</keyword>
<dbReference type="AlphaFoldDB" id="A0A2J7ZTF7"/>
<proteinExistence type="predicted"/>
<evidence type="ECO:0000256" key="2">
    <source>
        <dbReference type="SAM" id="SignalP"/>
    </source>
</evidence>
<accession>A0A2J7ZTF7</accession>
<sequence length="90" mass="9669">MARRTSYLQCLCLITVALSPLIAAGAGRRSGLHHASAIGAAEENAVAARLEDLPKRRALLMMRRRPPPVGLPHTPTEPPRPPKPTAPPPR</sequence>
<feature type="chain" id="PRO_5014395389" evidence="2">
    <location>
        <begin position="25"/>
        <end position="90"/>
    </location>
</feature>
<dbReference type="EMBL" id="PGGS01000489">
    <property type="protein sequence ID" value="PNH03555.1"/>
    <property type="molecule type" value="Genomic_DNA"/>
</dbReference>
<feature type="region of interest" description="Disordered" evidence="1">
    <location>
        <begin position="62"/>
        <end position="90"/>
    </location>
</feature>
<feature type="signal peptide" evidence="2">
    <location>
        <begin position="1"/>
        <end position="24"/>
    </location>
</feature>
<keyword evidence="2" id="KW-0732">Signal</keyword>
<reference evidence="3 4" key="1">
    <citation type="journal article" date="2017" name="Mol. Biol. Evol.">
        <title>The 4-celled Tetrabaena socialis nuclear genome reveals the essential components for genetic control of cell number at the origin of multicellularity in the volvocine lineage.</title>
        <authorList>
            <person name="Featherston J."/>
            <person name="Arakaki Y."/>
            <person name="Hanschen E.R."/>
            <person name="Ferris P.J."/>
            <person name="Michod R.E."/>
            <person name="Olson B.J.S.C."/>
            <person name="Nozaki H."/>
            <person name="Durand P.M."/>
        </authorList>
    </citation>
    <scope>NUCLEOTIDE SEQUENCE [LARGE SCALE GENOMIC DNA]</scope>
    <source>
        <strain evidence="3 4">NIES-571</strain>
    </source>
</reference>
<organism evidence="3 4">
    <name type="scientific">Tetrabaena socialis</name>
    <dbReference type="NCBI Taxonomy" id="47790"/>
    <lineage>
        <taxon>Eukaryota</taxon>
        <taxon>Viridiplantae</taxon>
        <taxon>Chlorophyta</taxon>
        <taxon>core chlorophytes</taxon>
        <taxon>Chlorophyceae</taxon>
        <taxon>CS clade</taxon>
        <taxon>Chlamydomonadales</taxon>
        <taxon>Tetrabaenaceae</taxon>
        <taxon>Tetrabaena</taxon>
    </lineage>
</organism>
<evidence type="ECO:0000256" key="1">
    <source>
        <dbReference type="SAM" id="MobiDB-lite"/>
    </source>
</evidence>
<evidence type="ECO:0000313" key="4">
    <source>
        <dbReference type="Proteomes" id="UP000236333"/>
    </source>
</evidence>
<name>A0A2J7ZTF7_9CHLO</name>
<feature type="non-terminal residue" evidence="3">
    <location>
        <position position="90"/>
    </location>
</feature>
<dbReference type="Proteomes" id="UP000236333">
    <property type="component" value="Unassembled WGS sequence"/>
</dbReference>
<comment type="caution">
    <text evidence="3">The sequence shown here is derived from an EMBL/GenBank/DDBJ whole genome shotgun (WGS) entry which is preliminary data.</text>
</comment>
<gene>
    <name evidence="3" type="ORF">TSOC_010386</name>
</gene>
<feature type="compositionally biased region" description="Pro residues" evidence="1">
    <location>
        <begin position="67"/>
        <end position="90"/>
    </location>
</feature>
<protein>
    <submittedName>
        <fullName evidence="3">Uncharacterized protein</fullName>
    </submittedName>
</protein>